<dbReference type="InterPro" id="IPR001647">
    <property type="entry name" value="HTH_TetR"/>
</dbReference>
<dbReference type="InterPro" id="IPR050109">
    <property type="entry name" value="HTH-type_TetR-like_transc_reg"/>
</dbReference>
<evidence type="ECO:0000256" key="1">
    <source>
        <dbReference type="ARBA" id="ARBA00023015"/>
    </source>
</evidence>
<dbReference type="GO" id="GO:0000976">
    <property type="term" value="F:transcription cis-regulatory region binding"/>
    <property type="evidence" value="ECO:0007669"/>
    <property type="project" value="TreeGrafter"/>
</dbReference>
<dbReference type="Proteomes" id="UP000518206">
    <property type="component" value="Unassembled WGS sequence"/>
</dbReference>
<dbReference type="PRINTS" id="PR00455">
    <property type="entry name" value="HTHTETR"/>
</dbReference>
<dbReference type="GO" id="GO:0003700">
    <property type="term" value="F:DNA-binding transcription factor activity"/>
    <property type="evidence" value="ECO:0007669"/>
    <property type="project" value="TreeGrafter"/>
</dbReference>
<dbReference type="AlphaFoldDB" id="A0A7W4UGZ7"/>
<keyword evidence="3" id="KW-0804">Transcription</keyword>
<dbReference type="InterPro" id="IPR009057">
    <property type="entry name" value="Homeodomain-like_sf"/>
</dbReference>
<dbReference type="PANTHER" id="PTHR30055">
    <property type="entry name" value="HTH-TYPE TRANSCRIPTIONAL REGULATOR RUTR"/>
    <property type="match status" value="1"/>
</dbReference>
<sequence>METPRDDPRFLRSREAIVGAARALLLAHGPGAITHARVAEHAGIARATVYRHWPRTDQLLAEAMATVPMPFFDAPGTPTRDWLVRELTALARQLDLHDVRVVATTLAHAALWEDDMDARRAGFADLLAARLTEALEGAQARGEVELHAAPRDAAALAVGPLYYRATIERGTTDDATVAALVDRLGRWS</sequence>
<protein>
    <submittedName>
        <fullName evidence="6">AcrR family transcriptional regulator</fullName>
    </submittedName>
</protein>
<dbReference type="Gene3D" id="1.10.357.10">
    <property type="entry name" value="Tetracycline Repressor, domain 2"/>
    <property type="match status" value="1"/>
</dbReference>
<dbReference type="EMBL" id="JACHVX010000003">
    <property type="protein sequence ID" value="MBB2923403.1"/>
    <property type="molecule type" value="Genomic_DNA"/>
</dbReference>
<evidence type="ECO:0000259" key="5">
    <source>
        <dbReference type="PROSITE" id="PS50977"/>
    </source>
</evidence>
<feature type="domain" description="HTH tetR-type" evidence="5">
    <location>
        <begin position="11"/>
        <end position="71"/>
    </location>
</feature>
<evidence type="ECO:0000256" key="2">
    <source>
        <dbReference type="ARBA" id="ARBA00023125"/>
    </source>
</evidence>
<evidence type="ECO:0000256" key="3">
    <source>
        <dbReference type="ARBA" id="ARBA00023163"/>
    </source>
</evidence>
<reference evidence="6 7" key="2">
    <citation type="submission" date="2020-08" db="EMBL/GenBank/DDBJ databases">
        <authorList>
            <person name="Partida-Martinez L."/>
            <person name="Huntemann M."/>
            <person name="Clum A."/>
            <person name="Wang J."/>
            <person name="Palaniappan K."/>
            <person name="Ritter S."/>
            <person name="Chen I.-M."/>
            <person name="Stamatis D."/>
            <person name="Reddy T."/>
            <person name="O'Malley R."/>
            <person name="Daum C."/>
            <person name="Shapiro N."/>
            <person name="Ivanova N."/>
            <person name="Kyrpides N."/>
            <person name="Woyke T."/>
        </authorList>
    </citation>
    <scope>NUCLEOTIDE SEQUENCE [LARGE SCALE GENOMIC DNA]</scope>
    <source>
        <strain evidence="6 7">RAS26</strain>
    </source>
</reference>
<dbReference type="SUPFAM" id="SSF48498">
    <property type="entry name" value="Tetracyclin repressor-like, C-terminal domain"/>
    <property type="match status" value="1"/>
</dbReference>
<keyword evidence="2 4" id="KW-0238">DNA-binding</keyword>
<dbReference type="PANTHER" id="PTHR30055:SF234">
    <property type="entry name" value="HTH-TYPE TRANSCRIPTIONAL REGULATOR BETI"/>
    <property type="match status" value="1"/>
</dbReference>
<keyword evidence="1" id="KW-0805">Transcription regulation</keyword>
<accession>A0A7W4UGZ7</accession>
<dbReference type="PROSITE" id="PS50977">
    <property type="entry name" value="HTH_TETR_2"/>
    <property type="match status" value="1"/>
</dbReference>
<proteinExistence type="predicted"/>
<name>A0A7W4UGZ7_9CELL</name>
<comment type="caution">
    <text evidence="6">The sequence shown here is derived from an EMBL/GenBank/DDBJ whole genome shotgun (WGS) entry which is preliminary data.</text>
</comment>
<organism evidence="6 7">
    <name type="scientific">Cellulomonas cellasea</name>
    <dbReference type="NCBI Taxonomy" id="43670"/>
    <lineage>
        <taxon>Bacteria</taxon>
        <taxon>Bacillati</taxon>
        <taxon>Actinomycetota</taxon>
        <taxon>Actinomycetes</taxon>
        <taxon>Micrococcales</taxon>
        <taxon>Cellulomonadaceae</taxon>
        <taxon>Cellulomonas</taxon>
    </lineage>
</organism>
<evidence type="ECO:0000256" key="4">
    <source>
        <dbReference type="PROSITE-ProRule" id="PRU00335"/>
    </source>
</evidence>
<reference evidence="6 7" key="1">
    <citation type="submission" date="2020-08" db="EMBL/GenBank/DDBJ databases">
        <title>The Agave Microbiome: Exploring the role of microbial communities in plant adaptations to desert environments.</title>
        <authorList>
            <person name="Partida-Martinez L.P."/>
        </authorList>
    </citation>
    <scope>NUCLEOTIDE SEQUENCE [LARGE SCALE GENOMIC DNA]</scope>
    <source>
        <strain evidence="6 7">RAS26</strain>
    </source>
</reference>
<dbReference type="SUPFAM" id="SSF46689">
    <property type="entry name" value="Homeodomain-like"/>
    <property type="match status" value="1"/>
</dbReference>
<dbReference type="Pfam" id="PF00440">
    <property type="entry name" value="TetR_N"/>
    <property type="match status" value="1"/>
</dbReference>
<evidence type="ECO:0000313" key="7">
    <source>
        <dbReference type="Proteomes" id="UP000518206"/>
    </source>
</evidence>
<feature type="DNA-binding region" description="H-T-H motif" evidence="4">
    <location>
        <begin position="34"/>
        <end position="53"/>
    </location>
</feature>
<dbReference type="Gene3D" id="1.10.10.60">
    <property type="entry name" value="Homeodomain-like"/>
    <property type="match status" value="1"/>
</dbReference>
<dbReference type="RefSeq" id="WP_183296251.1">
    <property type="nucleotide sequence ID" value="NZ_JACHVX010000003.1"/>
</dbReference>
<dbReference type="InterPro" id="IPR036271">
    <property type="entry name" value="Tet_transcr_reg_TetR-rel_C_sf"/>
</dbReference>
<gene>
    <name evidence="6" type="ORF">FHR80_002328</name>
</gene>
<dbReference type="Pfam" id="PF16859">
    <property type="entry name" value="TetR_C_11"/>
    <property type="match status" value="1"/>
</dbReference>
<evidence type="ECO:0000313" key="6">
    <source>
        <dbReference type="EMBL" id="MBB2923403.1"/>
    </source>
</evidence>
<dbReference type="InterPro" id="IPR011075">
    <property type="entry name" value="TetR_C"/>
</dbReference>